<dbReference type="Proteomes" id="UP001164768">
    <property type="component" value="Plasmid pBRV563"/>
</dbReference>
<keyword evidence="3" id="KW-0614">Plasmid</keyword>
<evidence type="ECO:0000313" key="3">
    <source>
        <dbReference type="EMBL" id="WAD03012.1"/>
    </source>
</evidence>
<evidence type="ECO:0000256" key="1">
    <source>
        <dbReference type="SAM" id="MobiDB-lite"/>
    </source>
</evidence>
<feature type="domain" description="Zinc-ribbon" evidence="2">
    <location>
        <begin position="3"/>
        <end position="25"/>
    </location>
</feature>
<dbReference type="AlphaFoldDB" id="A0AB38X913"/>
<dbReference type="EMBL" id="CP113120">
    <property type="protein sequence ID" value="WAD03012.1"/>
    <property type="molecule type" value="Genomic_DNA"/>
</dbReference>
<proteinExistence type="predicted"/>
<dbReference type="InterPro" id="IPR026870">
    <property type="entry name" value="Zinc_ribbon_dom"/>
</dbReference>
<protein>
    <submittedName>
        <fullName evidence="3">DNA phosphorothioation-dependent restriction protein DptF</fullName>
    </submittedName>
</protein>
<dbReference type="Pfam" id="PF13240">
    <property type="entry name" value="Zn_Ribbon_1"/>
    <property type="match status" value="1"/>
</dbReference>
<evidence type="ECO:0000259" key="2">
    <source>
        <dbReference type="Pfam" id="PF13240"/>
    </source>
</evidence>
<dbReference type="NCBIfam" id="TIGR03238">
    <property type="entry name" value="dnd_assoc_3"/>
    <property type="match status" value="1"/>
</dbReference>
<sequence length="812" mass="91854">MNFCPNCGNKLVPDANFCPNCGANLQKYRTTEPAAVPEAASQPEIPGNEHSTNELSAETSQSSVGSETHQPSQTSVSPVEDDGIESQQAESNAGVGSETIDVVTTEEAAETSEATEDAGAEASKSVLSEMTSLAARPKHQPATEMKVQPASSVARPEIHTRLVVKPQPTVPNGQLTRQLRASLNALYIQLTLTFDIPQGNGTLTTKFSRIKLRIAKKIEGYDLDELAYKVEPLCQDDHVATQEEVEFVQALINKYRNYGRTSELEKKLNLLSGQSSNAIVDADHLNQLQEYMHVDRGNLETDLLTMIEGLSTQHGKLIFLVGNVGDGKSHLIGYLKQKHRDLFREKQVKIHYDATESFDPHKTAMETLLEILQPFSDGKLATTQMNLVVAINMGILMNFIRQAKQAGDFEQVLAFLAASGITTSLTNQDKLANAQFGLLSFRDYPLFKVDATGTNSQFYDALFDKVAMQSTTNPFYQAYQMDQQHYVTRLTHHNYELFMNPKVRETLKFLLIKIQVESKVIISTRALLELIHDILVPNQLEENDVINYQESLPYLLFGGSGDSAVIKKINEFDPQKFQNQRAEELMTKIYNSRKDLQKLAEDFLGAEDAHQIEWLWDYVNVDKASFEEKLGLLLRIKYLLEREDAIFDDGPYHEYLQLLMAAATKDGRHPVNREFYKQTKQFIYDWNGSPQRNYIFTFINERKKFGVAVPFNLEFKEITEHDFNVVFQLKNADATQGHALVIDFDLFVLIKRVGQGYLLKTADRHQFVNVATFIENITKSRQTDKETLIGNIETNHYYRLTYDGMDVEMGEM</sequence>
<dbReference type="REBASE" id="681104">
    <property type="entry name" value="Lbr91DptFP"/>
</dbReference>
<dbReference type="RefSeq" id="WP_164511398.1">
    <property type="nucleotide sequence ID" value="NZ_CP113120.1"/>
</dbReference>
<feature type="compositionally biased region" description="Polar residues" evidence="1">
    <location>
        <begin position="49"/>
        <end position="77"/>
    </location>
</feature>
<dbReference type="InterPro" id="IPR017647">
    <property type="entry name" value="Dnd_assoc_3"/>
</dbReference>
<feature type="region of interest" description="Disordered" evidence="1">
    <location>
        <begin position="32"/>
        <end position="153"/>
    </location>
</feature>
<accession>A0AB38X913</accession>
<gene>
    <name evidence="3" type="primary">dptF</name>
    <name evidence="3" type="ORF">ORR04_12965</name>
</gene>
<geneLocation type="plasmid" evidence="3 4">
    <name>pBRV563</name>
</geneLocation>
<name>A0AB38X913_LEVBR</name>
<reference evidence="3" key="1">
    <citation type="submission" date="2022-11" db="EMBL/GenBank/DDBJ databases">
        <title>Whole genome sequence of Levilactobacillus brevis SMB091.</title>
        <authorList>
            <person name="Kim J.-M."/>
            <person name="Kim O.-C."/>
            <person name="Choi Y.H."/>
            <person name="Han N.S."/>
            <person name="Hurh B."/>
        </authorList>
    </citation>
    <scope>NUCLEOTIDE SEQUENCE</scope>
    <source>
        <strain evidence="3">SMB091</strain>
        <plasmid evidence="3">pBRV563</plasmid>
    </source>
</reference>
<evidence type="ECO:0000313" key="4">
    <source>
        <dbReference type="Proteomes" id="UP001164768"/>
    </source>
</evidence>
<organism evidence="3 4">
    <name type="scientific">Levilactobacillus brevis</name>
    <name type="common">Lactobacillus brevis</name>
    <dbReference type="NCBI Taxonomy" id="1580"/>
    <lineage>
        <taxon>Bacteria</taxon>
        <taxon>Bacillati</taxon>
        <taxon>Bacillota</taxon>
        <taxon>Bacilli</taxon>
        <taxon>Lactobacillales</taxon>
        <taxon>Lactobacillaceae</taxon>
        <taxon>Levilactobacillus</taxon>
    </lineage>
</organism>
<feature type="compositionally biased region" description="Acidic residues" evidence="1">
    <location>
        <begin position="107"/>
        <end position="119"/>
    </location>
</feature>